<sequence>MARKLKTFQTSLGFYDLAIAAPSMKAALEAWGAGSNLFHQGAANESDDPEVVAATMSKPGVVLKRPAGSNGRFAERADLPDLEDEASGRKKSRRPEPKGHATPKISDQDARKAAAEFEREQKRRDAERRKEEAAREKERAKRAKLVAKAQATLEAAQREHNERSDALHAERAAIEKRVQAEDERWEKERERLAAALRRTRD</sequence>
<name>A0A0R3MYV1_9BRAD</name>
<dbReference type="OrthoDB" id="7478510at2"/>
<reference evidence="2 3" key="1">
    <citation type="submission" date="2014-03" db="EMBL/GenBank/DDBJ databases">
        <title>Bradyrhizobium valentinum sp. nov., isolated from effective nodules of Lupinus mariae-josephae, a lupine endemic of basic-lime soils in Eastern Spain.</title>
        <authorList>
            <person name="Duran D."/>
            <person name="Rey L."/>
            <person name="Navarro A."/>
            <person name="Busquets A."/>
            <person name="Imperial J."/>
            <person name="Ruiz-Argueso T."/>
        </authorList>
    </citation>
    <scope>NUCLEOTIDE SEQUENCE [LARGE SCALE GENOMIC DNA]</scope>
    <source>
        <strain evidence="2 3">CCBAU 23086</strain>
    </source>
</reference>
<dbReference type="AlphaFoldDB" id="A0A0R3MYV1"/>
<dbReference type="EMBL" id="LLYB01000057">
    <property type="protein sequence ID" value="KRR25273.1"/>
    <property type="molecule type" value="Genomic_DNA"/>
</dbReference>
<evidence type="ECO:0000313" key="3">
    <source>
        <dbReference type="Proteomes" id="UP000051660"/>
    </source>
</evidence>
<protein>
    <submittedName>
        <fullName evidence="2">Cell envelope biogenesis protein TolA</fullName>
    </submittedName>
</protein>
<feature type="compositionally biased region" description="Basic and acidic residues" evidence="1">
    <location>
        <begin position="106"/>
        <end position="139"/>
    </location>
</feature>
<evidence type="ECO:0000313" key="2">
    <source>
        <dbReference type="EMBL" id="KRR25273.1"/>
    </source>
</evidence>
<gene>
    <name evidence="2" type="ORF">CQ14_09695</name>
</gene>
<organism evidence="2 3">
    <name type="scientific">Bradyrhizobium lablabi</name>
    <dbReference type="NCBI Taxonomy" id="722472"/>
    <lineage>
        <taxon>Bacteria</taxon>
        <taxon>Pseudomonadati</taxon>
        <taxon>Pseudomonadota</taxon>
        <taxon>Alphaproteobacteria</taxon>
        <taxon>Hyphomicrobiales</taxon>
        <taxon>Nitrobacteraceae</taxon>
        <taxon>Bradyrhizobium</taxon>
    </lineage>
</organism>
<feature type="region of interest" description="Disordered" evidence="1">
    <location>
        <begin position="60"/>
        <end position="143"/>
    </location>
</feature>
<proteinExistence type="predicted"/>
<comment type="caution">
    <text evidence="2">The sequence shown here is derived from an EMBL/GenBank/DDBJ whole genome shotgun (WGS) entry which is preliminary data.</text>
</comment>
<evidence type="ECO:0000256" key="1">
    <source>
        <dbReference type="SAM" id="MobiDB-lite"/>
    </source>
</evidence>
<dbReference type="RefSeq" id="WP_057857942.1">
    <property type="nucleotide sequence ID" value="NZ_LLYB01000057.1"/>
</dbReference>
<dbReference type="Proteomes" id="UP000051660">
    <property type="component" value="Unassembled WGS sequence"/>
</dbReference>
<accession>A0A0R3MYV1</accession>